<dbReference type="Gene3D" id="3.30.70.1230">
    <property type="entry name" value="Nucleotide cyclase"/>
    <property type="match status" value="1"/>
</dbReference>
<dbReference type="GO" id="GO:0005524">
    <property type="term" value="F:ATP binding"/>
    <property type="evidence" value="ECO:0007669"/>
    <property type="project" value="InterPro"/>
</dbReference>
<feature type="domain" description="Guanylate cyclase" evidence="20">
    <location>
        <begin position="888"/>
        <end position="1018"/>
    </location>
</feature>
<dbReference type="PRINTS" id="PR00255">
    <property type="entry name" value="NATPEPTIDER"/>
</dbReference>
<dbReference type="SMART" id="SM00044">
    <property type="entry name" value="CYCc"/>
    <property type="match status" value="1"/>
</dbReference>
<dbReference type="PANTHER" id="PTHR11920:SF494">
    <property type="entry name" value="ATRIAL NATRIURETIC PEPTIDE RECEPTOR 2"/>
    <property type="match status" value="1"/>
</dbReference>
<dbReference type="GO" id="GO:0001653">
    <property type="term" value="F:peptide receptor activity"/>
    <property type="evidence" value="ECO:0007669"/>
    <property type="project" value="TreeGrafter"/>
</dbReference>
<dbReference type="Pfam" id="PF07714">
    <property type="entry name" value="PK_Tyr_Ser-Thr"/>
    <property type="match status" value="1"/>
</dbReference>
<comment type="similarity">
    <text evidence="15">Belongs to the adenylyl cyclase class-4/guanylyl cyclase family.</text>
</comment>
<feature type="domain" description="Protein kinase" evidence="19">
    <location>
        <begin position="532"/>
        <end position="829"/>
    </location>
</feature>
<dbReference type="PROSITE" id="PS00452">
    <property type="entry name" value="GUANYLATE_CYCLASE_1"/>
    <property type="match status" value="1"/>
</dbReference>
<dbReference type="GO" id="GO:0004383">
    <property type="term" value="F:guanylate cyclase activity"/>
    <property type="evidence" value="ECO:0007669"/>
    <property type="project" value="UniProtKB-EC"/>
</dbReference>
<evidence type="ECO:0000256" key="2">
    <source>
        <dbReference type="ARBA" id="ARBA00004251"/>
    </source>
</evidence>
<dbReference type="InterPro" id="IPR018297">
    <property type="entry name" value="A/G_cyclase_CS"/>
</dbReference>
<dbReference type="GO" id="GO:0005886">
    <property type="term" value="C:plasma membrane"/>
    <property type="evidence" value="ECO:0007669"/>
    <property type="project" value="UniProtKB-SubCell"/>
</dbReference>
<keyword evidence="7" id="KW-0547">Nucleotide-binding</keyword>
<dbReference type="PROSITE" id="PS50011">
    <property type="entry name" value="PROTEIN_KINASE_DOM"/>
    <property type="match status" value="1"/>
</dbReference>
<evidence type="ECO:0000259" key="19">
    <source>
        <dbReference type="PROSITE" id="PS50011"/>
    </source>
</evidence>
<dbReference type="PROSITE" id="PS50125">
    <property type="entry name" value="GUANYLATE_CYCLASE_2"/>
    <property type="match status" value="1"/>
</dbReference>
<dbReference type="InterPro" id="IPR029787">
    <property type="entry name" value="Nucleotide_cyclase"/>
</dbReference>
<keyword evidence="9" id="KW-0342">GTP-binding</keyword>
<keyword evidence="6 18" id="KW-0732">Signal</keyword>
<dbReference type="AlphaFoldDB" id="A0A9P0FLK8"/>
<evidence type="ECO:0000313" key="22">
    <source>
        <dbReference type="Proteomes" id="UP001154078"/>
    </source>
</evidence>
<evidence type="ECO:0000256" key="17">
    <source>
        <dbReference type="SAM" id="Phobius"/>
    </source>
</evidence>
<gene>
    <name evidence="21" type="ORF">MELIAE_LOCUS11437</name>
</gene>
<organism evidence="21 22">
    <name type="scientific">Brassicogethes aeneus</name>
    <name type="common">Rape pollen beetle</name>
    <name type="synonym">Meligethes aeneus</name>
    <dbReference type="NCBI Taxonomy" id="1431903"/>
    <lineage>
        <taxon>Eukaryota</taxon>
        <taxon>Metazoa</taxon>
        <taxon>Ecdysozoa</taxon>
        <taxon>Arthropoda</taxon>
        <taxon>Hexapoda</taxon>
        <taxon>Insecta</taxon>
        <taxon>Pterygota</taxon>
        <taxon>Neoptera</taxon>
        <taxon>Endopterygota</taxon>
        <taxon>Coleoptera</taxon>
        <taxon>Polyphaga</taxon>
        <taxon>Cucujiformia</taxon>
        <taxon>Nitidulidae</taxon>
        <taxon>Meligethinae</taxon>
        <taxon>Brassicogethes</taxon>
    </lineage>
</organism>
<evidence type="ECO:0000256" key="8">
    <source>
        <dbReference type="ARBA" id="ARBA00022989"/>
    </source>
</evidence>
<proteinExistence type="inferred from homology"/>
<keyword evidence="13 15" id="KW-0456">Lyase</keyword>
<evidence type="ECO:0000256" key="13">
    <source>
        <dbReference type="ARBA" id="ARBA00023239"/>
    </source>
</evidence>
<accession>A0A9P0FLK8</accession>
<evidence type="ECO:0000256" key="3">
    <source>
        <dbReference type="ARBA" id="ARBA00012202"/>
    </source>
</evidence>
<dbReference type="FunFam" id="3.30.70.1230:FF:000004">
    <property type="entry name" value="Guanylate cyclase"/>
    <property type="match status" value="1"/>
</dbReference>
<dbReference type="EMBL" id="OV121139">
    <property type="protein sequence ID" value="CAH0562272.1"/>
    <property type="molecule type" value="Genomic_DNA"/>
</dbReference>
<dbReference type="Pfam" id="PF00211">
    <property type="entry name" value="Guanylate_cyc"/>
    <property type="match status" value="1"/>
</dbReference>
<comment type="subcellular location">
    <subcellularLocation>
        <location evidence="2">Cell membrane</location>
        <topology evidence="2">Single-pass type I membrane protein</topology>
    </subcellularLocation>
</comment>
<dbReference type="SUPFAM" id="SSF55073">
    <property type="entry name" value="Nucleotide cyclase"/>
    <property type="match status" value="1"/>
</dbReference>
<sequence length="1119" mass="127060">MNMYRFFMLIFLGYANTDYCFNNTILKVPPWPLESCSPALAETCKPENDFIEQSNCDYKICDQNGKCIINVALILPADTSFLVNIKTAKDMVHKAVTDHQKHGILATDTIVKITSYNDTCTAEKALIDLFQANNICPHVVIGPVCEYCISQVGRIGKYLGYGGIPIITPGGMVYNFIDKKQNMKDEYYLMANSGSADFRSFGEFFFLILYEFGWRKTAVVFDRYQQSEVGGDNFCKLFFDTIIKDITESGSVKLDYLPADVEIKKLNYTDVIIQQIGANYGIIMTCTSPKKFRQFLVEAEALKMFDNGEYTVFNFQIYHNVSNPIRPWEDPDDREKNDIVKKAYRSVYTFVPSLQADFSKVNKTSDKGENVLHGVYDGMAMYLQTLNQTFSFKPNESVLGCELYFNMSGNKFSGIDGDFQTNCNAQRVAEYSLLHVNGDDEYEVVARYTSLNKTITYWNVSWPFGKIPSDTPECGFDNIKCPVIDSVNVVMILLMVLLCVVITILSFVFYRQYKLKRDIYSNAWKIHYDDIIFFPKRLRSQSIGSIKTEANFSIFGDKQVYATVAYYNNCHVAVKHLKEVKMDLSHQQLVELKDMKDLANDNLVKFYGASVDIPNCIVTEYCPRGSLQDILENDKINLDWMFKMSLLMDIVRGIVYLHNSPIKSHGALKSSNCLVDGSFKVKIADFGLSFLRVHSLEEEDCDSHSYWQRQLWTAPELLRMTRRPPRGNQKGDVYSFGIIMHEIITREGVFYLGNDEKDAKQIIETVKKGPDANNGQPFRPVSTEAICEDEVAQMMNKCWAEDSADRPDFTQLKTKLKDLNDGNLLDNLLARMEQYANNLETLVEERTADYFEEKRKCEELLYQLLPKTVARQLISGESVVAESFDQVTIYFSDIVGFTALSAESTPLQVVDLLNDLYTCFDSIIENFHVYKVETIGDAYMVVSGLPERNGNIHAREIARMSLALLKAVKHFQIRHRPTDPLQLRIGIHTGPCVAGVVGLKMPRYCLFGDTVNTASRMESNGLPLRIHVSPITKAVLDTFGSFILECRGEIEMKGKGKMTTYWLNGENLPEAILEAPQKKKFIATPLPSPKKSSGKSARNITIQTLDETEVPLLSITSDH</sequence>
<keyword evidence="4" id="KW-1003">Cell membrane</keyword>
<keyword evidence="12" id="KW-0325">Glycoprotein</keyword>
<evidence type="ECO:0000256" key="12">
    <source>
        <dbReference type="ARBA" id="ARBA00023180"/>
    </source>
</evidence>
<feature type="signal peptide" evidence="18">
    <location>
        <begin position="1"/>
        <end position="17"/>
    </location>
</feature>
<evidence type="ECO:0000256" key="5">
    <source>
        <dbReference type="ARBA" id="ARBA00022692"/>
    </source>
</evidence>
<dbReference type="InterPro" id="IPR011009">
    <property type="entry name" value="Kinase-like_dom_sf"/>
</dbReference>
<dbReference type="GO" id="GO:0035556">
    <property type="term" value="P:intracellular signal transduction"/>
    <property type="evidence" value="ECO:0007669"/>
    <property type="project" value="InterPro"/>
</dbReference>
<protein>
    <recommendedName>
        <fullName evidence="3 16">Guanylate cyclase</fullName>
        <ecNumber evidence="3 16">4.6.1.2</ecNumber>
    </recommendedName>
</protein>
<evidence type="ECO:0000256" key="14">
    <source>
        <dbReference type="ARBA" id="ARBA00023293"/>
    </source>
</evidence>
<dbReference type="PANTHER" id="PTHR11920">
    <property type="entry name" value="GUANYLYL CYCLASE"/>
    <property type="match status" value="1"/>
</dbReference>
<keyword evidence="8 17" id="KW-1133">Transmembrane helix</keyword>
<evidence type="ECO:0000256" key="10">
    <source>
        <dbReference type="ARBA" id="ARBA00023136"/>
    </source>
</evidence>
<keyword evidence="14 16" id="KW-0141">cGMP biosynthesis</keyword>
<feature type="transmembrane region" description="Helical" evidence="17">
    <location>
        <begin position="489"/>
        <end position="510"/>
    </location>
</feature>
<evidence type="ECO:0000256" key="18">
    <source>
        <dbReference type="SAM" id="SignalP"/>
    </source>
</evidence>
<evidence type="ECO:0000256" key="9">
    <source>
        <dbReference type="ARBA" id="ARBA00023134"/>
    </source>
</evidence>
<dbReference type="GO" id="GO:0007168">
    <property type="term" value="P:receptor guanylyl cyclase signaling pathway"/>
    <property type="evidence" value="ECO:0007669"/>
    <property type="project" value="TreeGrafter"/>
</dbReference>
<dbReference type="InterPro" id="IPR050401">
    <property type="entry name" value="Cyclic_nucleotide_synthase"/>
</dbReference>
<dbReference type="Proteomes" id="UP001154078">
    <property type="component" value="Chromosome 8"/>
</dbReference>
<reference evidence="21" key="1">
    <citation type="submission" date="2021-12" db="EMBL/GenBank/DDBJ databases">
        <authorList>
            <person name="King R."/>
        </authorList>
    </citation>
    <scope>NUCLEOTIDE SEQUENCE</scope>
</reference>
<dbReference type="GO" id="GO:0004016">
    <property type="term" value="F:adenylate cyclase activity"/>
    <property type="evidence" value="ECO:0007669"/>
    <property type="project" value="TreeGrafter"/>
</dbReference>
<dbReference type="CDD" id="cd07302">
    <property type="entry name" value="CHD"/>
    <property type="match status" value="1"/>
</dbReference>
<evidence type="ECO:0000256" key="7">
    <source>
        <dbReference type="ARBA" id="ARBA00022741"/>
    </source>
</evidence>
<evidence type="ECO:0000256" key="16">
    <source>
        <dbReference type="RuleBase" id="RU003431"/>
    </source>
</evidence>
<evidence type="ECO:0000256" key="11">
    <source>
        <dbReference type="ARBA" id="ARBA00023170"/>
    </source>
</evidence>
<dbReference type="FunFam" id="1.10.510.10:FF:000420">
    <property type="entry name" value="Guanylate cyclase"/>
    <property type="match status" value="1"/>
</dbReference>
<dbReference type="GO" id="GO:0004672">
    <property type="term" value="F:protein kinase activity"/>
    <property type="evidence" value="ECO:0007669"/>
    <property type="project" value="InterPro"/>
</dbReference>
<dbReference type="InterPro" id="IPR001245">
    <property type="entry name" value="Ser-Thr/Tyr_kinase_cat_dom"/>
</dbReference>
<dbReference type="EC" id="4.6.1.2" evidence="3 16"/>
<dbReference type="InterPro" id="IPR028082">
    <property type="entry name" value="Peripla_BP_I"/>
</dbReference>
<evidence type="ECO:0000256" key="1">
    <source>
        <dbReference type="ARBA" id="ARBA00001436"/>
    </source>
</evidence>
<evidence type="ECO:0000259" key="20">
    <source>
        <dbReference type="PROSITE" id="PS50125"/>
    </source>
</evidence>
<name>A0A9P0FLK8_BRAAE</name>
<dbReference type="Gene3D" id="1.10.510.10">
    <property type="entry name" value="Transferase(Phosphotransferase) domain 1"/>
    <property type="match status" value="1"/>
</dbReference>
<evidence type="ECO:0000256" key="15">
    <source>
        <dbReference type="RuleBase" id="RU000405"/>
    </source>
</evidence>
<keyword evidence="11" id="KW-0675">Receptor</keyword>
<keyword evidence="22" id="KW-1185">Reference proteome</keyword>
<dbReference type="SUPFAM" id="SSF53822">
    <property type="entry name" value="Periplasmic binding protein-like I"/>
    <property type="match status" value="1"/>
</dbReference>
<dbReference type="GO" id="GO:0005525">
    <property type="term" value="F:GTP binding"/>
    <property type="evidence" value="ECO:0007669"/>
    <property type="project" value="UniProtKB-KW"/>
</dbReference>
<dbReference type="Pfam" id="PF01094">
    <property type="entry name" value="ANF_receptor"/>
    <property type="match status" value="1"/>
</dbReference>
<evidence type="ECO:0000313" key="21">
    <source>
        <dbReference type="EMBL" id="CAH0562272.1"/>
    </source>
</evidence>
<dbReference type="InterPro" id="IPR001170">
    <property type="entry name" value="ANPR/GUC"/>
</dbReference>
<dbReference type="Gene3D" id="3.40.50.2300">
    <property type="match status" value="1"/>
</dbReference>
<evidence type="ECO:0000256" key="6">
    <source>
        <dbReference type="ARBA" id="ARBA00022729"/>
    </source>
</evidence>
<keyword evidence="5 17" id="KW-0812">Transmembrane</keyword>
<keyword evidence="10 17" id="KW-0472">Membrane</keyword>
<comment type="catalytic activity">
    <reaction evidence="1 16">
        <text>GTP = 3',5'-cyclic GMP + diphosphate</text>
        <dbReference type="Rhea" id="RHEA:13665"/>
        <dbReference type="ChEBI" id="CHEBI:33019"/>
        <dbReference type="ChEBI" id="CHEBI:37565"/>
        <dbReference type="ChEBI" id="CHEBI:57746"/>
        <dbReference type="EC" id="4.6.1.2"/>
    </reaction>
</comment>
<feature type="chain" id="PRO_5040446097" description="Guanylate cyclase" evidence="18">
    <location>
        <begin position="18"/>
        <end position="1119"/>
    </location>
</feature>
<dbReference type="CDD" id="cd14042">
    <property type="entry name" value="PK_GC-A_B"/>
    <property type="match status" value="1"/>
</dbReference>
<evidence type="ECO:0000256" key="4">
    <source>
        <dbReference type="ARBA" id="ARBA00022475"/>
    </source>
</evidence>
<dbReference type="InterPro" id="IPR000719">
    <property type="entry name" value="Prot_kinase_dom"/>
</dbReference>
<dbReference type="OrthoDB" id="1890790at2759"/>
<dbReference type="InterPro" id="IPR001828">
    <property type="entry name" value="ANF_lig-bd_rcpt"/>
</dbReference>
<dbReference type="InterPro" id="IPR001054">
    <property type="entry name" value="A/G_cyclase"/>
</dbReference>
<dbReference type="SUPFAM" id="SSF56112">
    <property type="entry name" value="Protein kinase-like (PK-like)"/>
    <property type="match status" value="1"/>
</dbReference>